<dbReference type="EMBL" id="BRYB01002576">
    <property type="protein sequence ID" value="GMI21997.1"/>
    <property type="molecule type" value="Genomic_DNA"/>
</dbReference>
<feature type="non-terminal residue" evidence="5">
    <location>
        <position position="743"/>
    </location>
</feature>
<dbReference type="InterPro" id="IPR011047">
    <property type="entry name" value="Quinoprotein_ADH-like_sf"/>
</dbReference>
<evidence type="ECO:0000256" key="2">
    <source>
        <dbReference type="ARBA" id="ARBA00022737"/>
    </source>
</evidence>
<proteinExistence type="predicted"/>
<dbReference type="InterPro" id="IPR020472">
    <property type="entry name" value="WD40_PAC1"/>
</dbReference>
<dbReference type="Pfam" id="PF12894">
    <property type="entry name" value="ANAPC4_WD40"/>
    <property type="match status" value="1"/>
</dbReference>
<dbReference type="SMART" id="SM00320">
    <property type="entry name" value="WD40"/>
    <property type="match status" value="13"/>
</dbReference>
<feature type="repeat" description="WD" evidence="3">
    <location>
        <begin position="2"/>
        <end position="38"/>
    </location>
</feature>
<feature type="repeat" description="WD" evidence="3">
    <location>
        <begin position="571"/>
        <end position="613"/>
    </location>
</feature>
<feature type="domain" description="Anaphase-promoting complex subunit 4-like WD40" evidence="4">
    <location>
        <begin position="118"/>
        <end position="199"/>
    </location>
</feature>
<feature type="repeat" description="WD" evidence="3">
    <location>
        <begin position="525"/>
        <end position="558"/>
    </location>
</feature>
<dbReference type="Pfam" id="PF00400">
    <property type="entry name" value="WD40"/>
    <property type="match status" value="7"/>
</dbReference>
<reference evidence="5 6" key="1">
    <citation type="journal article" date="2023" name="Commun. Biol.">
        <title>Genome analysis of Parmales, the sister group of diatoms, reveals the evolutionary specialization of diatoms from phago-mixotrophs to photoautotrophs.</title>
        <authorList>
            <person name="Ban H."/>
            <person name="Sato S."/>
            <person name="Yoshikawa S."/>
            <person name="Yamada K."/>
            <person name="Nakamura Y."/>
            <person name="Ichinomiya M."/>
            <person name="Sato N."/>
            <person name="Blanc-Mathieu R."/>
            <person name="Endo H."/>
            <person name="Kuwata A."/>
            <person name="Ogata H."/>
        </authorList>
    </citation>
    <scope>NUCLEOTIDE SEQUENCE [LARGE SCALE GENOMIC DNA]</scope>
</reference>
<dbReference type="PANTHER" id="PTHR44464:SF1">
    <property type="entry name" value="WD REPEAT-CONTAINING PROTEIN 17"/>
    <property type="match status" value="1"/>
</dbReference>
<dbReference type="SUPFAM" id="SSF50978">
    <property type="entry name" value="WD40 repeat-like"/>
    <property type="match status" value="1"/>
</dbReference>
<dbReference type="PROSITE" id="PS50294">
    <property type="entry name" value="WD_REPEATS_REGION"/>
    <property type="match status" value="5"/>
</dbReference>
<dbReference type="PRINTS" id="PR00320">
    <property type="entry name" value="GPROTEINBRPT"/>
</dbReference>
<evidence type="ECO:0000256" key="1">
    <source>
        <dbReference type="ARBA" id="ARBA00022574"/>
    </source>
</evidence>
<sequence length="743" mass="81182">MIPGHEKTISCLKFCPSNPSLLATASVDGEFCIWDVDSPGDPKLHSINFANFVLSFDWDPTGKEQVVVSTRQSNVYLWDPRKNAGNANLKSMLLWSNSNEANPARALVLRWHPSEPKLVAAGNSDGSIRLYDMSTQTLTKIPPIEKGVAVADMQWDPLSDVYMLVASTSGIVKLLDVTSKEAVRSFDKEGVGIEAISWVQWAPGNFMTCNGRTGVLKVWNVSQPQPIKHLRVGATGMHMFSLVPGGDRAVCSFLDGSVSLYHLRKNQREFLSKPGHTETVFGCSFCPSDSNIVATSSYDSTIKIWHTQTMELLKTLTGQSGVIYCMSWSDDGLFLASTSIKGSVFVWDVENGDALTKLSHHDDACYCVDWNVLGQRLLVSTSGDCTACVFSSQDGNIHRRYRFPDAMYGCEWHPTRANWFVAGCADARAYVMDISEIGSAAVKYQLTGHSMRVFYTAWSPLVPGALATGSDDKTIRIWHVDDEGDGDQDSGTGNGRHCSSRDIDFDLDSSNAVRKDAIKTESNCLNGHQSYVRPVVWHSEIPFLLLSGSWDGTIRLWDCREEGKAANMFTGEGHIADVYGLAFHPKKPFSICTTSRDTTVRFWKITGANEQLLYHAMKELSLGSGLGAGVPKIEVGDSGAAKLYGKESKALERLALKNLGRDSGGAELAGVMEQLFAFFGGDEGVDEFWTGALLCLGVGSGSPRHQQGGMFAGPGMPDPGSLKHILHKTESVKYMTAEAQNLE</sequence>
<protein>
    <recommendedName>
        <fullName evidence="4">Anaphase-promoting complex subunit 4-like WD40 domain-containing protein</fullName>
    </recommendedName>
</protein>
<feature type="repeat" description="WD" evidence="3">
    <location>
        <begin position="446"/>
        <end position="481"/>
    </location>
</feature>
<dbReference type="PROSITE" id="PS50082">
    <property type="entry name" value="WD_REPEATS_2"/>
    <property type="match status" value="6"/>
</dbReference>
<dbReference type="InterPro" id="IPR001680">
    <property type="entry name" value="WD40_rpt"/>
</dbReference>
<keyword evidence="6" id="KW-1185">Reference proteome</keyword>
<dbReference type="CDD" id="cd00200">
    <property type="entry name" value="WD40"/>
    <property type="match status" value="1"/>
</dbReference>
<keyword evidence="1 3" id="KW-0853">WD repeat</keyword>
<name>A0ABQ6M9E8_9STRA</name>
<evidence type="ECO:0000313" key="6">
    <source>
        <dbReference type="Proteomes" id="UP001165060"/>
    </source>
</evidence>
<gene>
    <name evidence="5" type="ORF">TeGR_g8387</name>
</gene>
<feature type="repeat" description="WD" evidence="3">
    <location>
        <begin position="316"/>
        <end position="357"/>
    </location>
</feature>
<dbReference type="Gene3D" id="2.130.10.10">
    <property type="entry name" value="YVTN repeat-like/Quinoprotein amine dehydrogenase"/>
    <property type="match status" value="4"/>
</dbReference>
<dbReference type="SUPFAM" id="SSF50998">
    <property type="entry name" value="Quinoprotein alcohol dehydrogenase-like"/>
    <property type="match status" value="1"/>
</dbReference>
<organism evidence="5 6">
    <name type="scientific">Tetraparma gracilis</name>
    <dbReference type="NCBI Taxonomy" id="2962635"/>
    <lineage>
        <taxon>Eukaryota</taxon>
        <taxon>Sar</taxon>
        <taxon>Stramenopiles</taxon>
        <taxon>Ochrophyta</taxon>
        <taxon>Bolidophyceae</taxon>
        <taxon>Parmales</taxon>
        <taxon>Triparmaceae</taxon>
        <taxon>Tetraparma</taxon>
    </lineage>
</organism>
<dbReference type="PANTHER" id="PTHR44464">
    <property type="entry name" value="WD REPEAT-CONTAINING PROTEIN 17"/>
    <property type="match status" value="1"/>
</dbReference>
<accession>A0ABQ6M9E8</accession>
<evidence type="ECO:0000313" key="5">
    <source>
        <dbReference type="EMBL" id="GMI21997.1"/>
    </source>
</evidence>
<evidence type="ECO:0000259" key="4">
    <source>
        <dbReference type="Pfam" id="PF12894"/>
    </source>
</evidence>
<feature type="repeat" description="WD" evidence="3">
    <location>
        <begin position="273"/>
        <end position="315"/>
    </location>
</feature>
<dbReference type="InterPro" id="IPR036322">
    <property type="entry name" value="WD40_repeat_dom_sf"/>
</dbReference>
<comment type="caution">
    <text evidence="5">The sequence shown here is derived from an EMBL/GenBank/DDBJ whole genome shotgun (WGS) entry which is preliminary data.</text>
</comment>
<keyword evidence="2" id="KW-0677">Repeat</keyword>
<evidence type="ECO:0000256" key="3">
    <source>
        <dbReference type="PROSITE-ProRule" id="PRU00221"/>
    </source>
</evidence>
<dbReference type="InterPro" id="IPR015943">
    <property type="entry name" value="WD40/YVTN_repeat-like_dom_sf"/>
</dbReference>
<dbReference type="InterPro" id="IPR024977">
    <property type="entry name" value="Apc4-like_WD40_dom"/>
</dbReference>
<dbReference type="Proteomes" id="UP001165060">
    <property type="component" value="Unassembled WGS sequence"/>
</dbReference>